<dbReference type="InterPro" id="IPR012338">
    <property type="entry name" value="Beta-lactam/transpept-like"/>
</dbReference>
<reference evidence="2" key="1">
    <citation type="submission" date="2019-08" db="EMBL/GenBank/DDBJ databases">
        <authorList>
            <person name="Kucharzyk K."/>
            <person name="Murdoch R.W."/>
            <person name="Higgins S."/>
            <person name="Loffler F."/>
        </authorList>
    </citation>
    <scope>NUCLEOTIDE SEQUENCE</scope>
</reference>
<evidence type="ECO:0000313" key="2">
    <source>
        <dbReference type="EMBL" id="MPN10863.1"/>
    </source>
</evidence>
<dbReference type="PANTHER" id="PTHR30627">
    <property type="entry name" value="PEPTIDOGLYCAN D,D-TRANSPEPTIDASE"/>
    <property type="match status" value="1"/>
</dbReference>
<dbReference type="SUPFAM" id="SSF56601">
    <property type="entry name" value="beta-lactamase/transpeptidase-like"/>
    <property type="match status" value="1"/>
</dbReference>
<sequence>MVSADGSQVLTQIQPEVVRTVYLSPETWETIRKGLKAVTTEGTGATVFKGLSVAVAGKSGSAETGRETVHSWFACYAPAEQPEIVVAVFVEEGGEGSVSAAPVVRKILEAYFGLKSESTVPTPPIGTTD</sequence>
<dbReference type="InterPro" id="IPR050515">
    <property type="entry name" value="Beta-lactam/transpept"/>
</dbReference>
<organism evidence="2">
    <name type="scientific">bioreactor metagenome</name>
    <dbReference type="NCBI Taxonomy" id="1076179"/>
    <lineage>
        <taxon>unclassified sequences</taxon>
        <taxon>metagenomes</taxon>
        <taxon>ecological metagenomes</taxon>
    </lineage>
</organism>
<dbReference type="Pfam" id="PF00905">
    <property type="entry name" value="Transpeptidase"/>
    <property type="match status" value="1"/>
</dbReference>
<proteinExistence type="predicted"/>
<dbReference type="GO" id="GO:0071972">
    <property type="term" value="F:peptidoglycan L,D-transpeptidase activity"/>
    <property type="evidence" value="ECO:0007669"/>
    <property type="project" value="TreeGrafter"/>
</dbReference>
<evidence type="ECO:0000259" key="1">
    <source>
        <dbReference type="Pfam" id="PF00905"/>
    </source>
</evidence>
<gene>
    <name evidence="2" type="ORF">SDC9_158160</name>
</gene>
<protein>
    <recommendedName>
        <fullName evidence="1">Penicillin-binding protein transpeptidase domain-containing protein</fullName>
    </recommendedName>
</protein>
<dbReference type="Gene3D" id="3.40.710.10">
    <property type="entry name" value="DD-peptidase/beta-lactamase superfamily"/>
    <property type="match status" value="1"/>
</dbReference>
<dbReference type="EMBL" id="VSSQ01057049">
    <property type="protein sequence ID" value="MPN10863.1"/>
    <property type="molecule type" value="Genomic_DNA"/>
</dbReference>
<dbReference type="GO" id="GO:0008658">
    <property type="term" value="F:penicillin binding"/>
    <property type="evidence" value="ECO:0007669"/>
    <property type="project" value="InterPro"/>
</dbReference>
<accession>A0A645FEQ8</accession>
<dbReference type="AlphaFoldDB" id="A0A645FEQ8"/>
<dbReference type="PANTHER" id="PTHR30627:SF2">
    <property type="entry name" value="PEPTIDOGLYCAN D,D-TRANSPEPTIDASE MRDA"/>
    <property type="match status" value="1"/>
</dbReference>
<feature type="domain" description="Penicillin-binding protein transpeptidase" evidence="1">
    <location>
        <begin position="12"/>
        <end position="109"/>
    </location>
</feature>
<dbReference type="GO" id="GO:0071555">
    <property type="term" value="P:cell wall organization"/>
    <property type="evidence" value="ECO:0007669"/>
    <property type="project" value="TreeGrafter"/>
</dbReference>
<name>A0A645FEQ8_9ZZZZ</name>
<dbReference type="InterPro" id="IPR001460">
    <property type="entry name" value="PCN-bd_Tpept"/>
</dbReference>
<dbReference type="GO" id="GO:0005886">
    <property type="term" value="C:plasma membrane"/>
    <property type="evidence" value="ECO:0007669"/>
    <property type="project" value="TreeGrafter"/>
</dbReference>
<comment type="caution">
    <text evidence="2">The sequence shown here is derived from an EMBL/GenBank/DDBJ whole genome shotgun (WGS) entry which is preliminary data.</text>
</comment>